<accession>A0A9C7G943</accession>
<dbReference type="InterPro" id="IPR005850">
    <property type="entry name" value="GalP_Utransf_C"/>
</dbReference>
<keyword evidence="14" id="KW-1185">Reference proteome</keyword>
<dbReference type="InterPro" id="IPR000766">
    <property type="entry name" value="GalP_uridyl_Trfase_II"/>
</dbReference>
<dbReference type="GO" id="GO:0008108">
    <property type="term" value="F:UDP-glucose:hexose-1-phosphate uridylyltransferase activity"/>
    <property type="evidence" value="ECO:0007669"/>
    <property type="project" value="UniProtKB-UniRule"/>
</dbReference>
<evidence type="ECO:0000256" key="8">
    <source>
        <dbReference type="ARBA" id="ARBA00023144"/>
    </source>
</evidence>
<dbReference type="PIRSF" id="PIRSF006005">
    <property type="entry name" value="GalT_BS"/>
    <property type="match status" value="1"/>
</dbReference>
<reference evidence="13" key="1">
    <citation type="submission" date="2021-10" db="EMBL/GenBank/DDBJ databases">
        <authorList>
            <person name="Criscuolo A."/>
        </authorList>
    </citation>
    <scope>NUCLEOTIDE SEQUENCE</scope>
    <source>
        <strain evidence="13">CIP111885</strain>
    </source>
</reference>
<dbReference type="AlphaFoldDB" id="A0A9C7G943"/>
<dbReference type="EMBL" id="CAKJTG010000007">
    <property type="protein sequence ID" value="CAG9607868.1"/>
    <property type="molecule type" value="Genomic_DNA"/>
</dbReference>
<feature type="domain" description="Galactose-1-phosphate uridyl transferase C-terminal" evidence="12">
    <location>
        <begin position="249"/>
        <end position="442"/>
    </location>
</feature>
<comment type="subcellular location">
    <subcellularLocation>
        <location evidence="2 10">Cytoplasm</location>
    </subcellularLocation>
</comment>
<dbReference type="GO" id="GO:0005737">
    <property type="term" value="C:cytoplasm"/>
    <property type="evidence" value="ECO:0007669"/>
    <property type="project" value="UniProtKB-SubCell"/>
</dbReference>
<dbReference type="EC" id="2.7.7.12" evidence="10"/>
<keyword evidence="6 10" id="KW-0808">Transferase</keyword>
<dbReference type="Pfam" id="PF02744">
    <property type="entry name" value="GalP_UDP_tr_C"/>
    <property type="match status" value="1"/>
</dbReference>
<dbReference type="NCBIfam" id="TIGR01239">
    <property type="entry name" value="galT_2"/>
    <property type="match status" value="1"/>
</dbReference>
<evidence type="ECO:0000256" key="6">
    <source>
        <dbReference type="ARBA" id="ARBA00022679"/>
    </source>
</evidence>
<evidence type="ECO:0000256" key="5">
    <source>
        <dbReference type="ARBA" id="ARBA00022490"/>
    </source>
</evidence>
<evidence type="ECO:0000256" key="10">
    <source>
        <dbReference type="HAMAP-Rule" id="MF_00571"/>
    </source>
</evidence>
<feature type="domain" description="Galactose-1-phosphate uridyl transferase N-terminal" evidence="11">
    <location>
        <begin position="20"/>
        <end position="232"/>
    </location>
</feature>
<comment type="caution">
    <text evidence="13">The sequence shown here is derived from an EMBL/GenBank/DDBJ whole genome shotgun (WGS) entry which is preliminary data.</text>
</comment>
<evidence type="ECO:0000256" key="3">
    <source>
        <dbReference type="ARBA" id="ARBA00004947"/>
    </source>
</evidence>
<dbReference type="GO" id="GO:0006012">
    <property type="term" value="P:galactose metabolic process"/>
    <property type="evidence" value="ECO:0007669"/>
    <property type="project" value="UniProtKB-UniRule"/>
</dbReference>
<proteinExistence type="inferred from homology"/>
<comment type="similarity">
    <text evidence="4 10">Belongs to the galactose-1-phosphate uridylyltransferase type 2 family.</text>
</comment>
<dbReference type="PANTHER" id="PTHR39191:SF1">
    <property type="entry name" value="DUF4922 DOMAIN-CONTAINING PROTEIN"/>
    <property type="match status" value="1"/>
</dbReference>
<dbReference type="PANTHER" id="PTHR39191">
    <property type="entry name" value="GALACTOSE-1-PHOSPHATE URIDYLYLTRANSFERASE"/>
    <property type="match status" value="1"/>
</dbReference>
<keyword evidence="8 10" id="KW-0299">Galactose metabolism</keyword>
<gene>
    <name evidence="10 13" type="primary">galT</name>
    <name evidence="13" type="ORF">NEOCIP111885_01560</name>
</gene>
<dbReference type="Proteomes" id="UP000789845">
    <property type="component" value="Unassembled WGS sequence"/>
</dbReference>
<evidence type="ECO:0000256" key="1">
    <source>
        <dbReference type="ARBA" id="ARBA00001107"/>
    </source>
</evidence>
<evidence type="ECO:0000313" key="13">
    <source>
        <dbReference type="EMBL" id="CAG9607868.1"/>
    </source>
</evidence>
<protein>
    <recommendedName>
        <fullName evidence="10">Galactose-1-phosphate uridylyltransferase</fullName>
        <shortName evidence="10">Gal-1-P uridylyltransferase</shortName>
        <ecNumber evidence="10">2.7.7.12</ecNumber>
    </recommendedName>
    <alternativeName>
        <fullName evidence="10">UDP-glucose--hexose-1-phosphate uridylyltransferase</fullName>
    </alternativeName>
</protein>
<dbReference type="HAMAP" id="MF_00571">
    <property type="entry name" value="GalP_UDP_trans"/>
    <property type="match status" value="1"/>
</dbReference>
<organism evidence="13 14">
    <name type="scientific">Pseudoneobacillus rhizosphaerae</name>
    <dbReference type="NCBI Taxonomy" id="2880968"/>
    <lineage>
        <taxon>Bacteria</taxon>
        <taxon>Bacillati</taxon>
        <taxon>Bacillota</taxon>
        <taxon>Bacilli</taxon>
        <taxon>Bacillales</taxon>
        <taxon>Bacillaceae</taxon>
        <taxon>Pseudoneobacillus</taxon>
    </lineage>
</organism>
<evidence type="ECO:0000256" key="2">
    <source>
        <dbReference type="ARBA" id="ARBA00004496"/>
    </source>
</evidence>
<keyword evidence="9 10" id="KW-0119">Carbohydrate metabolism</keyword>
<keyword evidence="5 10" id="KW-0963">Cytoplasm</keyword>
<evidence type="ECO:0000256" key="9">
    <source>
        <dbReference type="ARBA" id="ARBA00023277"/>
    </source>
</evidence>
<dbReference type="NCBIfam" id="NF003629">
    <property type="entry name" value="PRK05270.1-2"/>
    <property type="match status" value="1"/>
</dbReference>
<comment type="pathway">
    <text evidence="3 10">Carbohydrate metabolism; galactose metabolism.</text>
</comment>
<name>A0A9C7G943_9BACI</name>
<sequence>MMIFQLIQQLIHQAISVQLIERDDQIYVRNQLMSLWQLNEFREVDQIDKRELSIQDILDLMVQYACEKGIIEDIFDLKEMLSSKIMNCFVARPSTVNRIFYEKYQQSPDLATRYFYELSQNSNYIQMKRIRKNMDFQVTTEYGELDITINLSKPEKDPKSIELERAATTKKSDYPMCLLCAENEGYDGRIGHPARANHRMIRLNLVEENWLLQYSPYVYYNEHCIVLSEKHTDMKISKRTFMRLLTFVKKFPHYFLGSNADIPIVGGSILSHDHYQGGHFEFAMERAEVDWTFEMKGFTDVQCSVVKWPMSVIRIQSEQISSLVEAATHVLETWKKYSDEAVGIFAKTNQTPHNTITPIARKKGERFELDLVLRNNRTSEEHPLGIFHPHSDVHHIKKENIGLIEVMGLAVLPARLKQELAQVESFILGEENNVGEYHNDWANMLKEKYQRKANSTNIEELVRMEVGKKFLKGLEDAGVYKRSEEGMAGFKRFIATLS</sequence>
<comment type="catalytic activity">
    <reaction evidence="1 10">
        <text>alpha-D-galactose 1-phosphate + UDP-alpha-D-glucose = alpha-D-glucose 1-phosphate + UDP-alpha-D-galactose</text>
        <dbReference type="Rhea" id="RHEA:13989"/>
        <dbReference type="ChEBI" id="CHEBI:58336"/>
        <dbReference type="ChEBI" id="CHEBI:58601"/>
        <dbReference type="ChEBI" id="CHEBI:58885"/>
        <dbReference type="ChEBI" id="CHEBI:66914"/>
        <dbReference type="EC" id="2.7.7.12"/>
    </reaction>
</comment>
<evidence type="ECO:0000313" key="14">
    <source>
        <dbReference type="Proteomes" id="UP000789845"/>
    </source>
</evidence>
<evidence type="ECO:0000259" key="11">
    <source>
        <dbReference type="Pfam" id="PF01087"/>
    </source>
</evidence>
<dbReference type="Pfam" id="PF01087">
    <property type="entry name" value="GalP_UDP_transf"/>
    <property type="match status" value="1"/>
</dbReference>
<evidence type="ECO:0000256" key="7">
    <source>
        <dbReference type="ARBA" id="ARBA00022695"/>
    </source>
</evidence>
<dbReference type="InterPro" id="IPR005849">
    <property type="entry name" value="GalP_Utransf_N"/>
</dbReference>
<keyword evidence="7 10" id="KW-0548">Nucleotidyltransferase</keyword>
<evidence type="ECO:0000256" key="4">
    <source>
        <dbReference type="ARBA" id="ARBA00008706"/>
    </source>
</evidence>
<evidence type="ECO:0000259" key="12">
    <source>
        <dbReference type="Pfam" id="PF02744"/>
    </source>
</evidence>